<evidence type="ECO:0008006" key="3">
    <source>
        <dbReference type="Google" id="ProtNLM"/>
    </source>
</evidence>
<name>K9UBQ6_CHAP6</name>
<accession>K9UBQ6</accession>
<gene>
    <name evidence="1" type="ORF">Cha6605_1356</name>
</gene>
<evidence type="ECO:0000313" key="1">
    <source>
        <dbReference type="EMBL" id="AFY92542.1"/>
    </source>
</evidence>
<keyword evidence="2" id="KW-1185">Reference proteome</keyword>
<dbReference type="Proteomes" id="UP000010366">
    <property type="component" value="Chromosome"/>
</dbReference>
<dbReference type="RefSeq" id="WP_015158726.1">
    <property type="nucleotide sequence ID" value="NC_019697.1"/>
</dbReference>
<evidence type="ECO:0000313" key="2">
    <source>
        <dbReference type="Proteomes" id="UP000010366"/>
    </source>
</evidence>
<proteinExistence type="predicted"/>
<protein>
    <recommendedName>
        <fullName evidence="3">Actin-like protein N-terminal domain-containing protein</fullName>
    </recommendedName>
</protein>
<dbReference type="AlphaFoldDB" id="K9UBQ6"/>
<dbReference type="eggNOG" id="ENOG502ZA0S">
    <property type="taxonomic scope" value="Bacteria"/>
</dbReference>
<dbReference type="HOGENOM" id="CLU_043016_1_0_3"/>
<organism evidence="1 2">
    <name type="scientific">Chamaesiphon minutus (strain ATCC 27169 / PCC 6605)</name>
    <dbReference type="NCBI Taxonomy" id="1173020"/>
    <lineage>
        <taxon>Bacteria</taxon>
        <taxon>Bacillati</taxon>
        <taxon>Cyanobacteriota</taxon>
        <taxon>Cyanophyceae</taxon>
        <taxon>Gomontiellales</taxon>
        <taxon>Chamaesiphonaceae</taxon>
        <taxon>Chamaesiphon</taxon>
    </lineage>
</organism>
<reference evidence="1 2" key="1">
    <citation type="submission" date="2012-05" db="EMBL/GenBank/DDBJ databases">
        <title>Finished chromosome of genome of Chamaesiphon sp. PCC 6605.</title>
        <authorList>
            <consortium name="US DOE Joint Genome Institute"/>
            <person name="Gugger M."/>
            <person name="Coursin T."/>
            <person name="Rippka R."/>
            <person name="Tandeau De Marsac N."/>
            <person name="Huntemann M."/>
            <person name="Wei C.-L."/>
            <person name="Han J."/>
            <person name="Detter J.C."/>
            <person name="Han C."/>
            <person name="Tapia R."/>
            <person name="Chen A."/>
            <person name="Kyrpides N."/>
            <person name="Mavromatis K."/>
            <person name="Markowitz V."/>
            <person name="Szeto E."/>
            <person name="Ivanova N."/>
            <person name="Pagani I."/>
            <person name="Pati A."/>
            <person name="Goodwin L."/>
            <person name="Nordberg H.P."/>
            <person name="Cantor M.N."/>
            <person name="Hua S.X."/>
            <person name="Woyke T."/>
            <person name="Kerfeld C.A."/>
        </authorList>
    </citation>
    <scope>NUCLEOTIDE SEQUENCE [LARGE SCALE GENOMIC DNA]</scope>
    <source>
        <strain evidence="2">ATCC 27169 / PCC 6605</strain>
    </source>
</reference>
<dbReference type="EMBL" id="CP003600">
    <property type="protein sequence ID" value="AFY92542.1"/>
    <property type="molecule type" value="Genomic_DNA"/>
</dbReference>
<sequence length="381" mass="43136">MASNIEHLYAVVDYGSSSLKFVYSQELDENPHYFMMEPETIEIPAASIDECRQNFNTYPVGHAFVGIGGRYYAVGELARTRFHSTMNYHEPKTNNAICRTLAAIAVAVRLCRIKTGKIRLFLCCVLPPGELLDRDILEDDLRQALTSFETPIGELRVQLKYFNCHPEGGGLSLFYEHKRGDLGDRSLGVIMMGHRNSSCFKLANNTYSSFRSCDLGFIWMVNYIRSRTSGYQDNDLTVAVATYLLGKEENKAPLLKLLLRNTETGREKELDRLIEAIASAKIEFWQSLSQWLRIQLPNIDEIVFGGGVGRIFAQEIVDRFENKLSNVPGENHQAIYINGGLIYPEGTSIPVELQDRFADVQCLWEKDILPIAKSYHGKDTL</sequence>
<dbReference type="KEGG" id="cmp:Cha6605_1356"/>